<comment type="similarity">
    <text evidence="3">Belongs to the HARBI1 family.</text>
</comment>
<dbReference type="GeneID" id="102377462"/>
<dbReference type="RefSeq" id="XP_006037792.1">
    <property type="nucleotide sequence ID" value="XM_006037730.3"/>
</dbReference>
<evidence type="ECO:0000313" key="13">
    <source>
        <dbReference type="RefSeq" id="XP_025049929.1"/>
    </source>
</evidence>
<protein>
    <submittedName>
        <fullName evidence="11 12">protein antagonist of like Heterochromatin protein 1-like isoform X2</fullName>
    </submittedName>
</protein>
<accession>A0A1U7SAL6</accession>
<organism evidence="11">
    <name type="scientific">Alligator sinensis</name>
    <name type="common">Chinese alligator</name>
    <dbReference type="NCBI Taxonomy" id="38654"/>
    <lineage>
        <taxon>Eukaryota</taxon>
        <taxon>Metazoa</taxon>
        <taxon>Chordata</taxon>
        <taxon>Craniata</taxon>
        <taxon>Vertebrata</taxon>
        <taxon>Euteleostomi</taxon>
        <taxon>Archelosauria</taxon>
        <taxon>Archosauria</taxon>
        <taxon>Crocodylia</taxon>
        <taxon>Alligatoridae</taxon>
        <taxon>Alligatorinae</taxon>
        <taxon>Alligator</taxon>
    </lineage>
</organism>
<dbReference type="PANTHER" id="PTHR22930:SF206">
    <property type="entry name" value="NUCLEASE HARBI1"/>
    <property type="match status" value="1"/>
</dbReference>
<evidence type="ECO:0000256" key="8">
    <source>
        <dbReference type="SAM" id="MobiDB-lite"/>
    </source>
</evidence>
<evidence type="ECO:0000256" key="7">
    <source>
        <dbReference type="ARBA" id="ARBA00023242"/>
    </source>
</evidence>
<dbReference type="GO" id="GO:0005634">
    <property type="term" value="C:nucleus"/>
    <property type="evidence" value="ECO:0007669"/>
    <property type="project" value="UniProtKB-SubCell"/>
</dbReference>
<dbReference type="Proteomes" id="UP000189705">
    <property type="component" value="Unplaced"/>
</dbReference>
<dbReference type="Pfam" id="PF13359">
    <property type="entry name" value="DDE_Tnp_4"/>
    <property type="match status" value="1"/>
</dbReference>
<proteinExistence type="inferred from homology"/>
<evidence type="ECO:0000313" key="11">
    <source>
        <dbReference type="RefSeq" id="XP_006037792.1"/>
    </source>
</evidence>
<dbReference type="eggNOG" id="KOG4585">
    <property type="taxonomic scope" value="Eukaryota"/>
</dbReference>
<dbReference type="GO" id="GO:0046872">
    <property type="term" value="F:metal ion binding"/>
    <property type="evidence" value="ECO:0007669"/>
    <property type="project" value="UniProtKB-KW"/>
</dbReference>
<evidence type="ECO:0000256" key="3">
    <source>
        <dbReference type="ARBA" id="ARBA00006958"/>
    </source>
</evidence>
<evidence type="ECO:0000313" key="14">
    <source>
        <dbReference type="RefSeq" id="XP_025049930.1"/>
    </source>
</evidence>
<comment type="subcellular location">
    <subcellularLocation>
        <location evidence="2">Nucleus</location>
    </subcellularLocation>
</comment>
<dbReference type="KEGG" id="asn:102377462"/>
<evidence type="ECO:0000256" key="4">
    <source>
        <dbReference type="ARBA" id="ARBA00022722"/>
    </source>
</evidence>
<gene>
    <name evidence="11 12 13 14" type="primary">LOC102377462</name>
</gene>
<keyword evidence="10" id="KW-1185">Reference proteome</keyword>
<feature type="domain" description="DDE Tnp4" evidence="9">
    <location>
        <begin position="245"/>
        <end position="403"/>
    </location>
</feature>
<keyword evidence="7" id="KW-0539">Nucleus</keyword>
<dbReference type="InterPro" id="IPR027806">
    <property type="entry name" value="HARBI1_dom"/>
</dbReference>
<dbReference type="GO" id="GO:0004518">
    <property type="term" value="F:nuclease activity"/>
    <property type="evidence" value="ECO:0007669"/>
    <property type="project" value="UniProtKB-KW"/>
</dbReference>
<evidence type="ECO:0000313" key="10">
    <source>
        <dbReference type="Proteomes" id="UP000189705"/>
    </source>
</evidence>
<evidence type="ECO:0000256" key="6">
    <source>
        <dbReference type="ARBA" id="ARBA00022801"/>
    </source>
</evidence>
<comment type="cofactor">
    <cofactor evidence="1">
        <name>a divalent metal cation</name>
        <dbReference type="ChEBI" id="CHEBI:60240"/>
    </cofactor>
</comment>
<sequence>MPLRRPMTGRKKQEPQRSRLLARPDYQRRLRIYARAQLHLMHQVSAIALSISNMIQQLGILYLATQRTQCPTLSLGSASSGQVADEEKAILDAAEAGVLWHHLQTVDRQLWAHTSSTDWWERIVLSTWEDKQWLETFRMSRATFMHIVTKLSPYITRQNTVMRRPLSPEKRVAIAVLRLATPTSLRLISNQFGVGMATAGVAVREVCRLLHNVMANSFICLENPQEVIDGFCSMGFPNCMGALGSTHIPVRAQGSQTNVNRKGPASIILQAVVDHRGRFTNIFTEWEGSVRDAEVLQSSPLPDLMESGKYAPEIPEVDIRGIVTSPVLIADPAYPLLPWLMKPYGGELDHRQEQFNDCLNKCRATLEGAFERLRARWQALSVPLEMDKENIKRVIVAACVLHNMCESRGEVFSESWTEEVRRSEKNPQRKVAQGKESEVCDSPCIEEGPEDEDASRIRDALADHLLATLHSEEGE</sequence>
<dbReference type="InterPro" id="IPR045249">
    <property type="entry name" value="HARBI1-like"/>
</dbReference>
<name>A0A1U7SAL6_ALLSI</name>
<feature type="compositionally biased region" description="Basic and acidic residues" evidence="8">
    <location>
        <begin position="424"/>
        <end position="438"/>
    </location>
</feature>
<evidence type="ECO:0000313" key="12">
    <source>
        <dbReference type="RefSeq" id="XP_006037793.1"/>
    </source>
</evidence>
<evidence type="ECO:0000259" key="9">
    <source>
        <dbReference type="Pfam" id="PF13359"/>
    </source>
</evidence>
<reference evidence="11 12" key="1">
    <citation type="submission" date="2022-04" db="UniProtKB">
        <authorList>
            <consortium name="RefSeq"/>
        </authorList>
    </citation>
    <scope>IDENTIFICATION</scope>
</reference>
<keyword evidence="6" id="KW-0378">Hydrolase</keyword>
<keyword evidence="5" id="KW-0479">Metal-binding</keyword>
<keyword evidence="4" id="KW-0540">Nuclease</keyword>
<evidence type="ECO:0000256" key="2">
    <source>
        <dbReference type="ARBA" id="ARBA00004123"/>
    </source>
</evidence>
<dbReference type="GO" id="GO:0016787">
    <property type="term" value="F:hydrolase activity"/>
    <property type="evidence" value="ECO:0007669"/>
    <property type="project" value="UniProtKB-KW"/>
</dbReference>
<dbReference type="PANTHER" id="PTHR22930">
    <property type="match status" value="1"/>
</dbReference>
<evidence type="ECO:0000256" key="1">
    <source>
        <dbReference type="ARBA" id="ARBA00001968"/>
    </source>
</evidence>
<dbReference type="RefSeq" id="XP_025049929.1">
    <property type="nucleotide sequence ID" value="XM_025194144.1"/>
</dbReference>
<dbReference type="RefSeq" id="XP_025049930.1">
    <property type="nucleotide sequence ID" value="XM_025194145.1"/>
</dbReference>
<dbReference type="RefSeq" id="XP_006037793.1">
    <property type="nucleotide sequence ID" value="XM_006037731.3"/>
</dbReference>
<evidence type="ECO:0000256" key="5">
    <source>
        <dbReference type="ARBA" id="ARBA00022723"/>
    </source>
</evidence>
<dbReference type="AlphaFoldDB" id="A0A1U7SAL6"/>
<feature type="region of interest" description="Disordered" evidence="8">
    <location>
        <begin position="424"/>
        <end position="453"/>
    </location>
</feature>